<dbReference type="CDD" id="cd11065">
    <property type="entry name" value="CYP64-like"/>
    <property type="match status" value="1"/>
</dbReference>
<dbReference type="GO" id="GO:0016705">
    <property type="term" value="F:oxidoreductase activity, acting on paired donors, with incorporation or reduction of molecular oxygen"/>
    <property type="evidence" value="ECO:0007669"/>
    <property type="project" value="InterPro"/>
</dbReference>
<dbReference type="InterPro" id="IPR050364">
    <property type="entry name" value="Cytochrome_P450_fung"/>
</dbReference>
<organism evidence="10 11">
    <name type="scientific">Colletotrichum tofieldiae</name>
    <dbReference type="NCBI Taxonomy" id="708197"/>
    <lineage>
        <taxon>Eukaryota</taxon>
        <taxon>Fungi</taxon>
        <taxon>Dikarya</taxon>
        <taxon>Ascomycota</taxon>
        <taxon>Pezizomycotina</taxon>
        <taxon>Sordariomycetes</taxon>
        <taxon>Hypocreomycetidae</taxon>
        <taxon>Glomerellales</taxon>
        <taxon>Glomerellaceae</taxon>
        <taxon>Colletotrichum</taxon>
        <taxon>Colletotrichum spaethianum species complex</taxon>
    </lineage>
</organism>
<feature type="binding site" description="axial binding residue" evidence="8">
    <location>
        <position position="448"/>
    </location>
    <ligand>
        <name>heme</name>
        <dbReference type="ChEBI" id="CHEBI:30413"/>
    </ligand>
    <ligandPart>
        <name>Fe</name>
        <dbReference type="ChEBI" id="CHEBI:18248"/>
    </ligandPart>
</feature>
<name>A0A166V4K3_9PEZI</name>
<evidence type="ECO:0000313" key="11">
    <source>
        <dbReference type="Proteomes" id="UP000076552"/>
    </source>
</evidence>
<dbReference type="InterPro" id="IPR017972">
    <property type="entry name" value="Cyt_P450_CS"/>
</dbReference>
<sequence length="535" mass="60044">LPVVKMDIVPLVTSFIGLVAVSFLVEKAFNTFRNRSSPPLPPGPKGLPIVGNVNDLPKPGELEAHHWLKHKELYGPISSITIMGQTIVILNDAQLAYELFDKRSVKHSSRPSQVMTGEMVGLKDLTGLLVYGERLRVHRKNMSRIIGSKTAASQYDTLQEAEVGHFLLHLLDDPGNLLDHIKREAGSLILKIAYGYTAEPFKADPLLDMIEETMDNFAKGAVPGAFLVDVFPFLRYLPEWVPGTGFKQIAKQWRAQFQGTRDTPYAFVEHQMAQGKDNESFLAHLLESSDPSPENDFNNKHSAMALYGGGADTTVSSIATFFLVMMVYPEVQQKAQAEVDRVVGQERLPNIHDLEKLPYIEAVAKELMRWHPIGPMGLPHSSTEDDIFEGYFIPKGAMVFPNIWHFTHDPERYPDPMTFKPERFLASEGHEPEANPHKFVFGFGRRICPGRNLAENSIFLTVAQTLAVYSLSKPVRDGRVIEPNIKFTPGVISHPEPFDISIKPRSPHHEKLIRAIEETYPWQPSDAKTLESLKV</sequence>
<dbReference type="AlphaFoldDB" id="A0A166V4K3"/>
<proteinExistence type="inferred from homology"/>
<gene>
    <name evidence="10" type="ORF">CT0861_01808</name>
</gene>
<dbReference type="Pfam" id="PF00067">
    <property type="entry name" value="p450"/>
    <property type="match status" value="1"/>
</dbReference>
<feature type="non-terminal residue" evidence="10">
    <location>
        <position position="1"/>
    </location>
</feature>
<dbReference type="GO" id="GO:0005506">
    <property type="term" value="F:iron ion binding"/>
    <property type="evidence" value="ECO:0007669"/>
    <property type="project" value="InterPro"/>
</dbReference>
<evidence type="ECO:0000256" key="3">
    <source>
        <dbReference type="ARBA" id="ARBA00022617"/>
    </source>
</evidence>
<keyword evidence="7 9" id="KW-0503">Monooxygenase</keyword>
<evidence type="ECO:0000256" key="5">
    <source>
        <dbReference type="ARBA" id="ARBA00023002"/>
    </source>
</evidence>
<evidence type="ECO:0000256" key="6">
    <source>
        <dbReference type="ARBA" id="ARBA00023004"/>
    </source>
</evidence>
<keyword evidence="4 8" id="KW-0479">Metal-binding</keyword>
<dbReference type="STRING" id="708197.A0A166V4K3"/>
<dbReference type="InterPro" id="IPR002401">
    <property type="entry name" value="Cyt_P450_E_grp-I"/>
</dbReference>
<comment type="cofactor">
    <cofactor evidence="1 8">
        <name>heme</name>
        <dbReference type="ChEBI" id="CHEBI:30413"/>
    </cofactor>
</comment>
<dbReference type="PRINTS" id="PR00463">
    <property type="entry name" value="EP450I"/>
</dbReference>
<protein>
    <submittedName>
        <fullName evidence="10">Cytochrome P450 oxidoreductase</fullName>
    </submittedName>
</protein>
<evidence type="ECO:0000313" key="10">
    <source>
        <dbReference type="EMBL" id="KZL74158.1"/>
    </source>
</evidence>
<dbReference type="EMBL" id="LFIV01000035">
    <property type="protein sequence ID" value="KZL74158.1"/>
    <property type="molecule type" value="Genomic_DNA"/>
</dbReference>
<dbReference type="GO" id="GO:0020037">
    <property type="term" value="F:heme binding"/>
    <property type="evidence" value="ECO:0007669"/>
    <property type="project" value="InterPro"/>
</dbReference>
<dbReference type="PANTHER" id="PTHR46300:SF7">
    <property type="entry name" value="P450, PUTATIVE (EUROFUNG)-RELATED"/>
    <property type="match status" value="1"/>
</dbReference>
<dbReference type="Proteomes" id="UP000076552">
    <property type="component" value="Unassembled WGS sequence"/>
</dbReference>
<evidence type="ECO:0000256" key="2">
    <source>
        <dbReference type="ARBA" id="ARBA00010617"/>
    </source>
</evidence>
<evidence type="ECO:0000256" key="8">
    <source>
        <dbReference type="PIRSR" id="PIRSR602401-1"/>
    </source>
</evidence>
<keyword evidence="3 8" id="KW-0349">Heme</keyword>
<keyword evidence="11" id="KW-1185">Reference proteome</keyword>
<dbReference type="Gene3D" id="1.10.630.10">
    <property type="entry name" value="Cytochrome P450"/>
    <property type="match status" value="1"/>
</dbReference>
<comment type="similarity">
    <text evidence="2 9">Belongs to the cytochrome P450 family.</text>
</comment>
<evidence type="ECO:0000256" key="1">
    <source>
        <dbReference type="ARBA" id="ARBA00001971"/>
    </source>
</evidence>
<dbReference type="PROSITE" id="PS00086">
    <property type="entry name" value="CYTOCHROME_P450"/>
    <property type="match status" value="1"/>
</dbReference>
<keyword evidence="5 9" id="KW-0560">Oxidoreductase</keyword>
<evidence type="ECO:0000256" key="9">
    <source>
        <dbReference type="RuleBase" id="RU000461"/>
    </source>
</evidence>
<evidence type="ECO:0000256" key="7">
    <source>
        <dbReference type="ARBA" id="ARBA00023033"/>
    </source>
</evidence>
<dbReference type="PRINTS" id="PR00385">
    <property type="entry name" value="P450"/>
</dbReference>
<dbReference type="InterPro" id="IPR036396">
    <property type="entry name" value="Cyt_P450_sf"/>
</dbReference>
<keyword evidence="6 8" id="KW-0408">Iron</keyword>
<evidence type="ECO:0000256" key="4">
    <source>
        <dbReference type="ARBA" id="ARBA00022723"/>
    </source>
</evidence>
<comment type="caution">
    <text evidence="10">The sequence shown here is derived from an EMBL/GenBank/DDBJ whole genome shotgun (WGS) entry which is preliminary data.</text>
</comment>
<reference evidence="10 11" key="1">
    <citation type="submission" date="2015-06" db="EMBL/GenBank/DDBJ databases">
        <title>Survival trade-offs in plant roots during colonization by closely related pathogenic and mutualistic fungi.</title>
        <authorList>
            <person name="Hacquard S."/>
            <person name="Kracher B."/>
            <person name="Hiruma K."/>
            <person name="Weinman A."/>
            <person name="Muench P."/>
            <person name="Garrido Oter R."/>
            <person name="Ver Loren van Themaat E."/>
            <person name="Dallerey J.-F."/>
            <person name="Damm U."/>
            <person name="Henrissat B."/>
            <person name="Lespinet O."/>
            <person name="Thon M."/>
            <person name="Kemen E."/>
            <person name="McHardy A.C."/>
            <person name="Schulze-Lefert P."/>
            <person name="O'Connell R.J."/>
        </authorList>
    </citation>
    <scope>NUCLEOTIDE SEQUENCE [LARGE SCALE GENOMIC DNA]</scope>
    <source>
        <strain evidence="10 11">0861</strain>
    </source>
</reference>
<dbReference type="InterPro" id="IPR001128">
    <property type="entry name" value="Cyt_P450"/>
</dbReference>
<dbReference type="PANTHER" id="PTHR46300">
    <property type="entry name" value="P450, PUTATIVE (EUROFUNG)-RELATED-RELATED"/>
    <property type="match status" value="1"/>
</dbReference>
<dbReference type="SUPFAM" id="SSF48264">
    <property type="entry name" value="Cytochrome P450"/>
    <property type="match status" value="1"/>
</dbReference>
<dbReference type="GO" id="GO:0004497">
    <property type="term" value="F:monooxygenase activity"/>
    <property type="evidence" value="ECO:0007669"/>
    <property type="project" value="UniProtKB-KW"/>
</dbReference>
<accession>A0A166V4K3</accession>